<dbReference type="EMBL" id="CP054706">
    <property type="protein sequence ID" value="QQK80746.1"/>
    <property type="molecule type" value="Genomic_DNA"/>
</dbReference>
<dbReference type="Pfam" id="PF11796">
    <property type="entry name" value="DUF3323"/>
    <property type="match status" value="1"/>
</dbReference>
<dbReference type="InterPro" id="IPR024466">
    <property type="entry name" value="CHP02679_N"/>
</dbReference>
<reference evidence="2 3" key="1">
    <citation type="submission" date="2020-06" db="EMBL/GenBank/DDBJ databases">
        <title>Genomic analysis of Salicibibacter sp. NKC21-4.</title>
        <authorList>
            <person name="Oh Y.J."/>
        </authorList>
    </citation>
    <scope>NUCLEOTIDE SEQUENCE [LARGE SCALE GENOMIC DNA]</scope>
    <source>
        <strain evidence="2 3">NKC21-4</strain>
    </source>
</reference>
<accession>A0A7T6ZC29</accession>
<evidence type="ECO:0000313" key="3">
    <source>
        <dbReference type="Proteomes" id="UP000595349"/>
    </source>
</evidence>
<evidence type="ECO:0000313" key="2">
    <source>
        <dbReference type="EMBL" id="QQK80746.1"/>
    </source>
</evidence>
<protein>
    <recommendedName>
        <fullName evidence="1">Conserved hypothetical protein CHP02679 N terminus domain-containing protein</fullName>
    </recommendedName>
</protein>
<proteinExistence type="predicted"/>
<organism evidence="2 3">
    <name type="scientific">Salicibibacter cibi</name>
    <dbReference type="NCBI Taxonomy" id="2743001"/>
    <lineage>
        <taxon>Bacteria</taxon>
        <taxon>Bacillati</taxon>
        <taxon>Bacillota</taxon>
        <taxon>Bacilli</taxon>
        <taxon>Bacillales</taxon>
        <taxon>Bacillaceae</taxon>
        <taxon>Salicibibacter</taxon>
    </lineage>
</organism>
<dbReference type="KEGG" id="scib:HUG20_13145"/>
<keyword evidence="3" id="KW-1185">Reference proteome</keyword>
<feature type="domain" description="Conserved hypothetical protein CHP02679 N terminus" evidence="1">
    <location>
        <begin position="33"/>
        <end position="239"/>
    </location>
</feature>
<dbReference type="Proteomes" id="UP000595349">
    <property type="component" value="Chromosome"/>
</dbReference>
<gene>
    <name evidence="2" type="ORF">HUG20_13145</name>
</gene>
<evidence type="ECO:0000259" key="1">
    <source>
        <dbReference type="Pfam" id="PF11796"/>
    </source>
</evidence>
<name>A0A7T6ZC29_9BACI</name>
<sequence>MLDEALAYFQGKSGFRRLFPLFRKKMESLGRVGGSVDITDFKDTELEEIAVFFGSTKEVLLQKKKIYLLRFEKKLGETRFAGVGVRALLEGYFNEKIVSKKETHEQKRESEERTLVHWGAQYPDLTHWFDYLRTRGPDTYWVYRLLESGRLAELVPVLHDAVRNLTEEPIRLPVFSQKVSGDPHTFDMNQDAGKLLMHVLQIKSGCPPINGSEEATRLLESFYILRDDITNNVTVANLLADVGETVHPLWQAAVDTQSVLNIPYANCNG</sequence>
<dbReference type="RefSeq" id="WP_200085113.1">
    <property type="nucleotide sequence ID" value="NZ_CP054706.1"/>
</dbReference>
<dbReference type="AlphaFoldDB" id="A0A7T6ZC29"/>